<dbReference type="AlphaFoldDB" id="A0A238V0M0"/>
<dbReference type="Proteomes" id="UP000198420">
    <property type="component" value="Unassembled WGS sequence"/>
</dbReference>
<gene>
    <name evidence="2" type="ORF">SAMN06265355_101722</name>
</gene>
<keyword evidence="1" id="KW-0732">Signal</keyword>
<accession>A0A238V0M0</accession>
<feature type="signal peptide" evidence="1">
    <location>
        <begin position="1"/>
        <end position="31"/>
    </location>
</feature>
<evidence type="ECO:0000256" key="1">
    <source>
        <dbReference type="SAM" id="SignalP"/>
    </source>
</evidence>
<evidence type="ECO:0000313" key="3">
    <source>
        <dbReference type="Proteomes" id="UP000198420"/>
    </source>
</evidence>
<proteinExistence type="predicted"/>
<evidence type="ECO:0008006" key="4">
    <source>
        <dbReference type="Google" id="ProtNLM"/>
    </source>
</evidence>
<dbReference type="OrthoDB" id="4331072at2"/>
<feature type="chain" id="PRO_5013371414" description="Secreted protein" evidence="1">
    <location>
        <begin position="32"/>
        <end position="201"/>
    </location>
</feature>
<dbReference type="EMBL" id="FZNP01000001">
    <property type="protein sequence ID" value="SNR27816.1"/>
    <property type="molecule type" value="Genomic_DNA"/>
</dbReference>
<dbReference type="RefSeq" id="WP_089310074.1">
    <property type="nucleotide sequence ID" value="NZ_FZNP01000001.1"/>
</dbReference>
<keyword evidence="3" id="KW-1185">Reference proteome</keyword>
<sequence>MKTASPARAAAAAVAVAGLLSLAAAMPGAAAQPGSAPRSAKAPVSQIEIVVGPQSGRGQLSQATCPASKRVLNGGFESTGFSQSGSGDPYDGVTANGPTLDGRGWVARLLTGTIRARAVCVPESQAPQARGGPESTPHGESAALCPGGTKAIAGGYVAKTWPKNNYGESLDDVFTNAPRGDGGGWSAKLFNGKVEARALCS</sequence>
<evidence type="ECO:0000313" key="2">
    <source>
        <dbReference type="EMBL" id="SNR27816.1"/>
    </source>
</evidence>
<reference evidence="3" key="1">
    <citation type="submission" date="2017-06" db="EMBL/GenBank/DDBJ databases">
        <authorList>
            <person name="Varghese N."/>
            <person name="Submissions S."/>
        </authorList>
    </citation>
    <scope>NUCLEOTIDE SEQUENCE [LARGE SCALE GENOMIC DNA]</scope>
    <source>
        <strain evidence="3">DSM 44485</strain>
    </source>
</reference>
<organism evidence="2 3">
    <name type="scientific">Actinomadura mexicana</name>
    <dbReference type="NCBI Taxonomy" id="134959"/>
    <lineage>
        <taxon>Bacteria</taxon>
        <taxon>Bacillati</taxon>
        <taxon>Actinomycetota</taxon>
        <taxon>Actinomycetes</taxon>
        <taxon>Streptosporangiales</taxon>
        <taxon>Thermomonosporaceae</taxon>
        <taxon>Actinomadura</taxon>
    </lineage>
</organism>
<protein>
    <recommendedName>
        <fullName evidence="4">Secreted protein</fullName>
    </recommendedName>
</protein>
<name>A0A238V0M0_9ACTN</name>